<organism evidence="1 2">
    <name type="scientific">Cricetulus griseus</name>
    <name type="common">Chinese hamster</name>
    <name type="synonym">Cricetulus barabensis griseus</name>
    <dbReference type="NCBI Taxonomy" id="10029"/>
    <lineage>
        <taxon>Eukaryota</taxon>
        <taxon>Metazoa</taxon>
        <taxon>Chordata</taxon>
        <taxon>Craniata</taxon>
        <taxon>Vertebrata</taxon>
        <taxon>Euteleostomi</taxon>
        <taxon>Mammalia</taxon>
        <taxon>Eutheria</taxon>
        <taxon>Euarchontoglires</taxon>
        <taxon>Glires</taxon>
        <taxon>Rodentia</taxon>
        <taxon>Myomorpha</taxon>
        <taxon>Muroidea</taxon>
        <taxon>Cricetidae</taxon>
        <taxon>Cricetinae</taxon>
        <taxon>Cricetulus</taxon>
    </lineage>
</organism>
<reference evidence="2" key="1">
    <citation type="journal article" date="2011" name="Nat. Biotechnol.">
        <title>The genomic sequence of the Chinese hamster ovary (CHO)-K1 cell line.</title>
        <authorList>
            <person name="Xu X."/>
            <person name="Nagarajan H."/>
            <person name="Lewis N.E."/>
            <person name="Pan S."/>
            <person name="Cai Z."/>
            <person name="Liu X."/>
            <person name="Chen W."/>
            <person name="Xie M."/>
            <person name="Wang W."/>
            <person name="Hammond S."/>
            <person name="Andersen M.R."/>
            <person name="Neff N."/>
            <person name="Passarelli B."/>
            <person name="Koh W."/>
            <person name="Fan H.C."/>
            <person name="Wang J."/>
            <person name="Gui Y."/>
            <person name="Lee K.H."/>
            <person name="Betenbaugh M.J."/>
            <person name="Quake S.R."/>
            <person name="Famili I."/>
            <person name="Palsson B.O."/>
            <person name="Wang J."/>
        </authorList>
    </citation>
    <scope>NUCLEOTIDE SEQUENCE [LARGE SCALE GENOMIC DNA]</scope>
    <source>
        <strain evidence="2">CHO K1 cell line</strain>
    </source>
</reference>
<dbReference type="EMBL" id="JH000020">
    <property type="protein sequence ID" value="EGV91727.1"/>
    <property type="molecule type" value="Genomic_DNA"/>
</dbReference>
<name>G3GTL4_CRIGR</name>
<sequence length="121" mass="13022">MPNQGCPEQTQPTPPLIGTLPTGQLLELRQDRLKEVIVDLVGGTVVPDEEEIVYRHGVRGTLPQCQAVPGTRELTQCPPGPRKTLSSTPMLRTECQLSPGVAHLSSSFPLASPLEHPPSRG</sequence>
<dbReference type="Proteomes" id="UP000001075">
    <property type="component" value="Unassembled WGS sequence"/>
</dbReference>
<gene>
    <name evidence="1" type="ORF">I79_000999</name>
</gene>
<evidence type="ECO:0000313" key="2">
    <source>
        <dbReference type="Proteomes" id="UP000001075"/>
    </source>
</evidence>
<proteinExistence type="predicted"/>
<dbReference type="InParanoid" id="G3GTL4"/>
<evidence type="ECO:0000313" key="1">
    <source>
        <dbReference type="EMBL" id="EGV91727.1"/>
    </source>
</evidence>
<accession>G3GTL4</accession>
<protein>
    <submittedName>
        <fullName evidence="1">Uncharacterized protein</fullName>
    </submittedName>
</protein>
<dbReference type="AlphaFoldDB" id="G3GTL4"/>
<dbReference type="GlyGen" id="G3GTL4">
    <property type="glycosylation" value="1 site"/>
</dbReference>